<dbReference type="Proteomes" id="UP001152523">
    <property type="component" value="Unassembled WGS sequence"/>
</dbReference>
<proteinExistence type="predicted"/>
<dbReference type="EMBL" id="CAMAPF010000982">
    <property type="protein sequence ID" value="CAH9134598.1"/>
    <property type="molecule type" value="Genomic_DNA"/>
</dbReference>
<evidence type="ECO:0000313" key="1">
    <source>
        <dbReference type="EMBL" id="CAH9134598.1"/>
    </source>
</evidence>
<organism evidence="1 2">
    <name type="scientific">Cuscuta epithymum</name>
    <dbReference type="NCBI Taxonomy" id="186058"/>
    <lineage>
        <taxon>Eukaryota</taxon>
        <taxon>Viridiplantae</taxon>
        <taxon>Streptophyta</taxon>
        <taxon>Embryophyta</taxon>
        <taxon>Tracheophyta</taxon>
        <taxon>Spermatophyta</taxon>
        <taxon>Magnoliopsida</taxon>
        <taxon>eudicotyledons</taxon>
        <taxon>Gunneridae</taxon>
        <taxon>Pentapetalae</taxon>
        <taxon>asterids</taxon>
        <taxon>lamiids</taxon>
        <taxon>Solanales</taxon>
        <taxon>Convolvulaceae</taxon>
        <taxon>Cuscuteae</taxon>
        <taxon>Cuscuta</taxon>
        <taxon>Cuscuta subgen. Cuscuta</taxon>
    </lineage>
</organism>
<reference evidence="1" key="1">
    <citation type="submission" date="2022-07" db="EMBL/GenBank/DDBJ databases">
        <authorList>
            <person name="Macas J."/>
            <person name="Novak P."/>
            <person name="Neumann P."/>
        </authorList>
    </citation>
    <scope>NUCLEOTIDE SEQUENCE</scope>
</reference>
<sequence length="104" mass="11413">MSLCFMKPTCSFEIILGKILFKREAIILVHILLKKLERQMGLKSAKVAGLSFLGIRTIKALDIPGGMGCPKKNSCTALNTSSLTIDQHFLKNFPLYPSGLAALF</sequence>
<protein>
    <submittedName>
        <fullName evidence="1">Uncharacterized protein</fullName>
    </submittedName>
</protein>
<comment type="caution">
    <text evidence="1">The sequence shown here is derived from an EMBL/GenBank/DDBJ whole genome shotgun (WGS) entry which is preliminary data.</text>
</comment>
<accession>A0AAV0FGV0</accession>
<dbReference type="AlphaFoldDB" id="A0AAV0FGV0"/>
<name>A0AAV0FGV0_9ASTE</name>
<gene>
    <name evidence="1" type="ORF">CEPIT_LOCUS33853</name>
</gene>
<keyword evidence="2" id="KW-1185">Reference proteome</keyword>
<evidence type="ECO:0000313" key="2">
    <source>
        <dbReference type="Proteomes" id="UP001152523"/>
    </source>
</evidence>